<dbReference type="InterPro" id="IPR006162">
    <property type="entry name" value="Ppantetheine_attach_site"/>
</dbReference>
<keyword evidence="2" id="KW-0597">Phosphoprotein</keyword>
<dbReference type="Pfam" id="PF00550">
    <property type="entry name" value="PP-binding"/>
    <property type="match status" value="1"/>
</dbReference>
<reference evidence="4 5" key="1">
    <citation type="submission" date="2021-02" db="EMBL/GenBank/DDBJ databases">
        <title>De Novo genome assembly of isolated myxobacteria.</title>
        <authorList>
            <person name="Stevens D.C."/>
        </authorList>
    </citation>
    <scope>NUCLEOTIDE SEQUENCE [LARGE SCALE GENOMIC DNA]</scope>
    <source>
        <strain evidence="5">SCPEA02</strain>
    </source>
</reference>
<organism evidence="4 5">
    <name type="scientific">Pyxidicoccus parkwayensis</name>
    <dbReference type="NCBI Taxonomy" id="2813578"/>
    <lineage>
        <taxon>Bacteria</taxon>
        <taxon>Pseudomonadati</taxon>
        <taxon>Myxococcota</taxon>
        <taxon>Myxococcia</taxon>
        <taxon>Myxococcales</taxon>
        <taxon>Cystobacterineae</taxon>
        <taxon>Myxococcaceae</taxon>
        <taxon>Pyxidicoccus</taxon>
    </lineage>
</organism>
<dbReference type="EMBL" id="CP071090">
    <property type="protein sequence ID" value="QSQ28059.1"/>
    <property type="molecule type" value="Genomic_DNA"/>
</dbReference>
<gene>
    <name evidence="4" type="ORF">JY651_10870</name>
</gene>
<dbReference type="InterPro" id="IPR009081">
    <property type="entry name" value="PP-bd_ACP"/>
</dbReference>
<evidence type="ECO:0000256" key="1">
    <source>
        <dbReference type="ARBA" id="ARBA00022450"/>
    </source>
</evidence>
<sequence>MATSSPSTSNSLEQRLAGYWCELLGIDAVSPGDNFYEMGGNSLLATNLANLIEDELGVRPEMSELVGTLAEAVTATDALLKALHASN</sequence>
<feature type="domain" description="Carrier" evidence="3">
    <location>
        <begin position="7"/>
        <end position="86"/>
    </location>
</feature>
<evidence type="ECO:0000313" key="5">
    <source>
        <dbReference type="Proteomes" id="UP000662747"/>
    </source>
</evidence>
<dbReference type="SUPFAM" id="SSF47336">
    <property type="entry name" value="ACP-like"/>
    <property type="match status" value="1"/>
</dbReference>
<dbReference type="PROSITE" id="PS50075">
    <property type="entry name" value="CARRIER"/>
    <property type="match status" value="1"/>
</dbReference>
<dbReference type="Gene3D" id="1.10.1200.10">
    <property type="entry name" value="ACP-like"/>
    <property type="match status" value="1"/>
</dbReference>
<proteinExistence type="predicted"/>
<dbReference type="Proteomes" id="UP000662747">
    <property type="component" value="Chromosome"/>
</dbReference>
<evidence type="ECO:0000259" key="3">
    <source>
        <dbReference type="PROSITE" id="PS50075"/>
    </source>
</evidence>
<protein>
    <recommendedName>
        <fullName evidence="3">Carrier domain-containing protein</fullName>
    </recommendedName>
</protein>
<evidence type="ECO:0000313" key="4">
    <source>
        <dbReference type="EMBL" id="QSQ28059.1"/>
    </source>
</evidence>
<evidence type="ECO:0000256" key="2">
    <source>
        <dbReference type="ARBA" id="ARBA00022553"/>
    </source>
</evidence>
<dbReference type="InterPro" id="IPR036736">
    <property type="entry name" value="ACP-like_sf"/>
</dbReference>
<accession>A0ABX7PBX5</accession>
<keyword evidence="5" id="KW-1185">Reference proteome</keyword>
<keyword evidence="1" id="KW-0596">Phosphopantetheine</keyword>
<dbReference type="PROSITE" id="PS00012">
    <property type="entry name" value="PHOSPHOPANTETHEINE"/>
    <property type="match status" value="1"/>
</dbReference>
<name>A0ABX7PBX5_9BACT</name>